<dbReference type="InterPro" id="IPR036388">
    <property type="entry name" value="WH-like_DNA-bd_sf"/>
</dbReference>
<dbReference type="RefSeq" id="WP_190055237.1">
    <property type="nucleotide sequence ID" value="NZ_BMWH01000001.1"/>
</dbReference>
<dbReference type="InterPro" id="IPR039422">
    <property type="entry name" value="MarR/SlyA-like"/>
</dbReference>
<reference evidence="2" key="2">
    <citation type="submission" date="2020-09" db="EMBL/GenBank/DDBJ databases">
        <authorList>
            <person name="Sun Q."/>
            <person name="Ohkuma M."/>
        </authorList>
    </citation>
    <scope>NUCLEOTIDE SEQUENCE</scope>
    <source>
        <strain evidence="2">JCM 5016</strain>
    </source>
</reference>
<dbReference type="InterPro" id="IPR011991">
    <property type="entry name" value="ArsR-like_HTH"/>
</dbReference>
<dbReference type="Proteomes" id="UP000623010">
    <property type="component" value="Unassembled WGS sequence"/>
</dbReference>
<dbReference type="Gene3D" id="1.10.10.10">
    <property type="entry name" value="Winged helix-like DNA-binding domain superfamily/Winged helix DNA-binding domain"/>
    <property type="match status" value="1"/>
</dbReference>
<dbReference type="EMBL" id="BMWH01000001">
    <property type="protein sequence ID" value="GGZ67635.1"/>
    <property type="molecule type" value="Genomic_DNA"/>
</dbReference>
<sequence length="157" mass="17195">METHDPLEQTELTFLLGMAFQLVLSEFVSRLDAAGYADLRPMHGLVFQVLHGSGATSSELAEQLGVTKQAAGQIIDDLERRGYVERRPHPAGGRRKLVVLTDKALKHLAVAGQILHELEAQLTKQLHEVGRQVPRAELAAVIRTLAGGSIPPLRPVW</sequence>
<comment type="caution">
    <text evidence="2">The sequence shown here is derived from an EMBL/GenBank/DDBJ whole genome shotgun (WGS) entry which is preliminary data.</text>
</comment>
<dbReference type="GO" id="GO:0003700">
    <property type="term" value="F:DNA-binding transcription factor activity"/>
    <property type="evidence" value="ECO:0007669"/>
    <property type="project" value="InterPro"/>
</dbReference>
<keyword evidence="3" id="KW-1185">Reference proteome</keyword>
<evidence type="ECO:0000259" key="1">
    <source>
        <dbReference type="PROSITE" id="PS50995"/>
    </source>
</evidence>
<dbReference type="InterPro" id="IPR000835">
    <property type="entry name" value="HTH_MarR-typ"/>
</dbReference>
<dbReference type="SMART" id="SM00347">
    <property type="entry name" value="HTH_MARR"/>
    <property type="match status" value="1"/>
</dbReference>
<dbReference type="PRINTS" id="PR00598">
    <property type="entry name" value="HTHMARR"/>
</dbReference>
<dbReference type="PANTHER" id="PTHR33164:SF99">
    <property type="entry name" value="MARR FAMILY REGULATORY PROTEIN"/>
    <property type="match status" value="1"/>
</dbReference>
<dbReference type="AlphaFoldDB" id="A0A918QQ99"/>
<dbReference type="PANTHER" id="PTHR33164">
    <property type="entry name" value="TRANSCRIPTIONAL REGULATOR, MARR FAMILY"/>
    <property type="match status" value="1"/>
</dbReference>
<gene>
    <name evidence="2" type="ORF">GCM10010389_01010</name>
</gene>
<dbReference type="PROSITE" id="PS50995">
    <property type="entry name" value="HTH_MARR_2"/>
    <property type="match status" value="1"/>
</dbReference>
<dbReference type="SUPFAM" id="SSF46785">
    <property type="entry name" value="Winged helix' DNA-binding domain"/>
    <property type="match status" value="1"/>
</dbReference>
<protein>
    <submittedName>
        <fullName evidence="2">MarR family transcriptional regulator</fullName>
    </submittedName>
</protein>
<proteinExistence type="predicted"/>
<evidence type="ECO:0000313" key="2">
    <source>
        <dbReference type="EMBL" id="GGZ67635.1"/>
    </source>
</evidence>
<dbReference type="InterPro" id="IPR036390">
    <property type="entry name" value="WH_DNA-bd_sf"/>
</dbReference>
<organism evidence="2 3">
    <name type="scientific">Streptomyces echinoruber</name>
    <dbReference type="NCBI Taxonomy" id="68898"/>
    <lineage>
        <taxon>Bacteria</taxon>
        <taxon>Bacillati</taxon>
        <taxon>Actinomycetota</taxon>
        <taxon>Actinomycetes</taxon>
        <taxon>Kitasatosporales</taxon>
        <taxon>Streptomycetaceae</taxon>
        <taxon>Streptomyces</taxon>
    </lineage>
</organism>
<evidence type="ECO:0000313" key="3">
    <source>
        <dbReference type="Proteomes" id="UP000623010"/>
    </source>
</evidence>
<accession>A0A918QQ99</accession>
<name>A0A918QQ99_9ACTN</name>
<reference evidence="2" key="1">
    <citation type="journal article" date="2014" name="Int. J. Syst. Evol. Microbiol.">
        <title>Complete genome sequence of Corynebacterium casei LMG S-19264T (=DSM 44701T), isolated from a smear-ripened cheese.</title>
        <authorList>
            <consortium name="US DOE Joint Genome Institute (JGI-PGF)"/>
            <person name="Walter F."/>
            <person name="Albersmeier A."/>
            <person name="Kalinowski J."/>
            <person name="Ruckert C."/>
        </authorList>
    </citation>
    <scope>NUCLEOTIDE SEQUENCE</scope>
    <source>
        <strain evidence="2">JCM 5016</strain>
    </source>
</reference>
<dbReference type="Pfam" id="PF12802">
    <property type="entry name" value="MarR_2"/>
    <property type="match status" value="1"/>
</dbReference>
<feature type="domain" description="HTH marR-type" evidence="1">
    <location>
        <begin position="9"/>
        <end position="147"/>
    </location>
</feature>
<dbReference type="GO" id="GO:0006950">
    <property type="term" value="P:response to stress"/>
    <property type="evidence" value="ECO:0007669"/>
    <property type="project" value="TreeGrafter"/>
</dbReference>
<dbReference type="CDD" id="cd00090">
    <property type="entry name" value="HTH_ARSR"/>
    <property type="match status" value="1"/>
</dbReference>